<feature type="transmembrane region" description="Helical" evidence="8">
    <location>
        <begin position="203"/>
        <end position="224"/>
    </location>
</feature>
<evidence type="ECO:0000256" key="8">
    <source>
        <dbReference type="SAM" id="Phobius"/>
    </source>
</evidence>
<evidence type="ECO:0000256" key="2">
    <source>
        <dbReference type="ARBA" id="ARBA00022475"/>
    </source>
</evidence>
<feature type="transmembrane region" description="Helical" evidence="8">
    <location>
        <begin position="138"/>
        <end position="157"/>
    </location>
</feature>
<keyword evidence="6 8" id="KW-1133">Transmembrane helix</keyword>
<evidence type="ECO:0000313" key="13">
    <source>
        <dbReference type="Proteomes" id="UP000062768"/>
    </source>
</evidence>
<evidence type="ECO:0000256" key="1">
    <source>
        <dbReference type="ARBA" id="ARBA00004651"/>
    </source>
</evidence>
<dbReference type="Pfam" id="PF13231">
    <property type="entry name" value="PMT_2"/>
    <property type="match status" value="1"/>
</dbReference>
<dbReference type="OrthoDB" id="71466at2157"/>
<dbReference type="Proteomes" id="UP000029661">
    <property type="component" value="Chromosome"/>
</dbReference>
<dbReference type="InterPro" id="IPR050297">
    <property type="entry name" value="LipidA_mod_glycosyltrf_83"/>
</dbReference>
<feature type="transmembrane region" description="Helical" evidence="8">
    <location>
        <begin position="326"/>
        <end position="345"/>
    </location>
</feature>
<evidence type="ECO:0000256" key="4">
    <source>
        <dbReference type="ARBA" id="ARBA00022679"/>
    </source>
</evidence>
<reference evidence="11" key="2">
    <citation type="submission" date="2014-09" db="EMBL/GenBank/DDBJ databases">
        <authorList>
            <person name="Bishop-Lilly K.A."/>
            <person name="Broomall S.M."/>
            <person name="Chain P.S."/>
            <person name="Chertkov O."/>
            <person name="Coyne S.R."/>
            <person name="Daligault H.E."/>
            <person name="Davenport K.W."/>
            <person name="Erkkila T."/>
            <person name="Frey K.G."/>
            <person name="Gibbons H.S."/>
            <person name="Gu W."/>
            <person name="Jaissle J."/>
            <person name="Johnson S.L."/>
            <person name="Koroleva G.I."/>
            <person name="Ladner J.T."/>
            <person name="Lo C.-C."/>
            <person name="Minogue T.D."/>
            <person name="Munk C."/>
            <person name="Palacios G.F."/>
            <person name="Redden C.L."/>
            <person name="Rosenzweig C.N."/>
            <person name="Scholz M.B."/>
            <person name="Teshima H."/>
            <person name="Xu Y."/>
        </authorList>
    </citation>
    <scope>NUCLEOTIDE SEQUENCE</scope>
    <source>
        <strain evidence="11">Mb9</strain>
    </source>
</reference>
<feature type="domain" description="Glycosyltransferase RgtA/B/C/D-like" evidence="9">
    <location>
        <begin position="75"/>
        <end position="215"/>
    </location>
</feature>
<feature type="transmembrane region" description="Helical" evidence="8">
    <location>
        <begin position="88"/>
        <end position="107"/>
    </location>
</feature>
<dbReference type="GO" id="GO:0016763">
    <property type="term" value="F:pentosyltransferase activity"/>
    <property type="evidence" value="ECO:0007669"/>
    <property type="project" value="TreeGrafter"/>
</dbReference>
<keyword evidence="2" id="KW-1003">Cell membrane</keyword>
<evidence type="ECO:0000256" key="5">
    <source>
        <dbReference type="ARBA" id="ARBA00022692"/>
    </source>
</evidence>
<dbReference type="GO" id="GO:0008610">
    <property type="term" value="P:lipid biosynthetic process"/>
    <property type="evidence" value="ECO:0007669"/>
    <property type="project" value="UniProtKB-ARBA"/>
</dbReference>
<organism evidence="10 12">
    <name type="scientific">Methanobacterium formicicum</name>
    <dbReference type="NCBI Taxonomy" id="2162"/>
    <lineage>
        <taxon>Archaea</taxon>
        <taxon>Methanobacteriati</taxon>
        <taxon>Methanobacteriota</taxon>
        <taxon>Methanomada group</taxon>
        <taxon>Methanobacteria</taxon>
        <taxon>Methanobacteriales</taxon>
        <taxon>Methanobacteriaceae</taxon>
        <taxon>Methanobacterium</taxon>
    </lineage>
</organism>
<evidence type="ECO:0000256" key="3">
    <source>
        <dbReference type="ARBA" id="ARBA00022676"/>
    </source>
</evidence>
<dbReference type="PANTHER" id="PTHR33908:SF11">
    <property type="entry name" value="MEMBRANE PROTEIN"/>
    <property type="match status" value="1"/>
</dbReference>
<keyword evidence="5 8" id="KW-0812">Transmembrane</keyword>
<name>A0A089ZF69_METFO</name>
<keyword evidence="13" id="KW-1185">Reference proteome</keyword>
<feature type="transmembrane region" description="Helical" evidence="8">
    <location>
        <begin position="357"/>
        <end position="377"/>
    </location>
</feature>
<reference evidence="10" key="1">
    <citation type="submission" date="2013-12" db="EMBL/GenBank/DDBJ databases">
        <title>The complete genome sequence of Methanobacterium sp. BRM9.</title>
        <authorList>
            <consortium name="Pastoral Greenhouse Gas Research Consortium"/>
            <person name="Kelly W.J."/>
            <person name="Leahy S.C."/>
            <person name="Perry R."/>
            <person name="Li D."/>
            <person name="Altermann E."/>
            <person name="Lambie S.C."/>
            <person name="Attwood G.T."/>
        </authorList>
    </citation>
    <scope>NUCLEOTIDE SEQUENCE [LARGE SCALE GENOMIC DNA]</scope>
    <source>
        <strain evidence="10">BRM9</strain>
    </source>
</reference>
<evidence type="ECO:0000313" key="10">
    <source>
        <dbReference type="EMBL" id="AIS32747.1"/>
    </source>
</evidence>
<keyword evidence="3" id="KW-0328">Glycosyltransferase</keyword>
<evidence type="ECO:0000259" key="9">
    <source>
        <dbReference type="Pfam" id="PF13231"/>
    </source>
</evidence>
<comment type="subcellular location">
    <subcellularLocation>
        <location evidence="1">Cell membrane</location>
        <topology evidence="1">Multi-pass membrane protein</topology>
    </subcellularLocation>
</comment>
<dbReference type="GO" id="GO:0005886">
    <property type="term" value="C:plasma membrane"/>
    <property type="evidence" value="ECO:0007669"/>
    <property type="project" value="UniProtKB-SubCell"/>
</dbReference>
<sequence length="574" mass="65303">MQGHLKSLISTVKSRNDLVVVLLLLVLVVATRLPLAGKFLYEWDSANFALALERYDILLHQPQPPGYILFVGVGKVFNQIFPDANTTLVFMSIMFSILTVILVYFLGKDLFSKKVAIIGSILLIFSPIFWFYGEIATIYPSESFLAILIAYTSYQAFKGRKSFLYISSLVLGLAGGFRQDLIPFMFPLWMFCLFYHDHHFKRVVTALAVLGVSILLWLVPSIILAPGLENYLHAGGHFSASFTTSSVLFGAPLSNHLLMDGLLFSWLMIGLGFIGGFLIVIFLIWKRKTLLDREMLKNPRLIFLGLWILPSLLFLIFVPLSKPGYTLTFLPALILILGYVVTGFSQNLGVKFNISPGKVVSALIIIYVLLNSVYFLYPYNLNEESTWETQIDHMNTTEKMILGLDLLFMYNQEKITINDQNTEWHLEVIGNLSQNRPQSTQIIIRDIIREDQGFSWRKAMYALPEYSVYYLFDSGNSQLKSNKLNNQVSAYYGKNHTFTISQSSALEIPINSSTERIVWIMDNRSPFFQELQSQLEIKTIHLPNGLNIYYSEVKGKKLDFEVGGFEFKTTNNPS</sequence>
<proteinExistence type="predicted"/>
<protein>
    <submittedName>
        <fullName evidence="11">Glycosyl transferase</fullName>
    </submittedName>
</protein>
<dbReference type="AlphaFoldDB" id="A0A089ZF69"/>
<dbReference type="RefSeq" id="WP_048085621.1">
    <property type="nucleotide sequence ID" value="NZ_CP006933.1"/>
</dbReference>
<dbReference type="Proteomes" id="UP000062768">
    <property type="component" value="Chromosome I"/>
</dbReference>
<feature type="transmembrane region" description="Helical" evidence="8">
    <location>
        <begin position="114"/>
        <end position="132"/>
    </location>
</feature>
<keyword evidence="4 11" id="KW-0808">Transferase</keyword>
<feature type="transmembrane region" description="Helical" evidence="8">
    <location>
        <begin position="301"/>
        <end position="320"/>
    </location>
</feature>
<feature type="transmembrane region" description="Helical" evidence="8">
    <location>
        <begin position="169"/>
        <end position="191"/>
    </location>
</feature>
<dbReference type="EMBL" id="CP006933">
    <property type="protein sequence ID" value="AIS32747.1"/>
    <property type="molecule type" value="Genomic_DNA"/>
</dbReference>
<dbReference type="KEGG" id="mfc:BRM9_1943"/>
<keyword evidence="7 8" id="KW-0472">Membrane</keyword>
<evidence type="ECO:0000313" key="12">
    <source>
        <dbReference type="Proteomes" id="UP000029661"/>
    </source>
</evidence>
<dbReference type="GeneID" id="26738675"/>
<dbReference type="InterPro" id="IPR038731">
    <property type="entry name" value="RgtA/B/C-like"/>
</dbReference>
<accession>A0A089ZF69</accession>
<feature type="transmembrane region" description="Helical" evidence="8">
    <location>
        <begin position="231"/>
        <end position="251"/>
    </location>
</feature>
<dbReference type="PANTHER" id="PTHR33908">
    <property type="entry name" value="MANNOSYLTRANSFERASE YKCB-RELATED"/>
    <property type="match status" value="1"/>
</dbReference>
<feature type="transmembrane region" description="Helical" evidence="8">
    <location>
        <begin position="263"/>
        <end position="285"/>
    </location>
</feature>
<evidence type="ECO:0000256" key="6">
    <source>
        <dbReference type="ARBA" id="ARBA00022989"/>
    </source>
</evidence>
<dbReference type="STRING" id="2162.BRM9_1943"/>
<gene>
    <name evidence="10" type="ORF">BRM9_1943</name>
    <name evidence="11" type="ORF">MB9_0413</name>
</gene>
<dbReference type="EMBL" id="LN734822">
    <property type="protein sequence ID" value="CEL24060.1"/>
    <property type="molecule type" value="Genomic_DNA"/>
</dbReference>
<dbReference type="PATRIC" id="fig|2162.10.peg.425"/>
<evidence type="ECO:0000313" key="11">
    <source>
        <dbReference type="EMBL" id="CEL24060.1"/>
    </source>
</evidence>
<evidence type="ECO:0000256" key="7">
    <source>
        <dbReference type="ARBA" id="ARBA00023136"/>
    </source>
</evidence>